<keyword evidence="8" id="KW-1185">Reference proteome</keyword>
<keyword evidence="6" id="KW-0814">Transposable element</keyword>
<dbReference type="GO" id="GO:0003677">
    <property type="term" value="F:DNA binding"/>
    <property type="evidence" value="ECO:0007669"/>
    <property type="project" value="UniProtKB-UniRule"/>
</dbReference>
<dbReference type="AlphaFoldDB" id="G8TZJ7"/>
<dbReference type="InterPro" id="IPR001207">
    <property type="entry name" value="Transposase_mutator"/>
</dbReference>
<evidence type="ECO:0000256" key="5">
    <source>
        <dbReference type="ARBA" id="ARBA00023172"/>
    </source>
</evidence>
<dbReference type="PANTHER" id="PTHR33217">
    <property type="entry name" value="TRANSPOSASE FOR INSERTION SEQUENCE ELEMENT IS1081"/>
    <property type="match status" value="1"/>
</dbReference>
<dbReference type="Pfam" id="PF00872">
    <property type="entry name" value="Transposase_mut"/>
    <property type="match status" value="1"/>
</dbReference>
<organism evidence="7 8">
    <name type="scientific">Sulfobacillus acidophilus (strain ATCC 700253 / DSM 10332 / NAL)</name>
    <dbReference type="NCBI Taxonomy" id="679936"/>
    <lineage>
        <taxon>Bacteria</taxon>
        <taxon>Bacillati</taxon>
        <taxon>Bacillota</taxon>
        <taxon>Clostridia</taxon>
        <taxon>Eubacteriales</taxon>
        <taxon>Clostridiales Family XVII. Incertae Sedis</taxon>
        <taxon>Sulfobacillus</taxon>
    </lineage>
</organism>
<evidence type="ECO:0000313" key="8">
    <source>
        <dbReference type="Proteomes" id="UP000005439"/>
    </source>
</evidence>
<keyword evidence="4 6" id="KW-0238">DNA-binding</keyword>
<proteinExistence type="inferred from homology"/>
<evidence type="ECO:0000256" key="6">
    <source>
        <dbReference type="RuleBase" id="RU365089"/>
    </source>
</evidence>
<comment type="function">
    <text evidence="1 6">Required for the transposition of the insertion element.</text>
</comment>
<dbReference type="NCBIfam" id="NF033543">
    <property type="entry name" value="transpos_IS256"/>
    <property type="match status" value="1"/>
</dbReference>
<evidence type="ECO:0000256" key="1">
    <source>
        <dbReference type="ARBA" id="ARBA00002190"/>
    </source>
</evidence>
<evidence type="ECO:0000256" key="4">
    <source>
        <dbReference type="ARBA" id="ARBA00023125"/>
    </source>
</evidence>
<dbReference type="PATRIC" id="fig|679936.5.peg.1807"/>
<dbReference type="EMBL" id="CP003179">
    <property type="protein sequence ID" value="AEW05237.1"/>
    <property type="molecule type" value="Genomic_DNA"/>
</dbReference>
<dbReference type="Proteomes" id="UP000005439">
    <property type="component" value="Chromosome"/>
</dbReference>
<keyword evidence="3 6" id="KW-0815">Transposition</keyword>
<sequence length="409" mass="46483">MAHYQITLDAQTIQALVEQKDQALAQLLQQVLNQVLDAEVAEYLQADRYERTEGRQGYRNGYRSRQLTTRVGTLTLDVPRTRDGEFSPALFDRYQRHEKALVLTLMEMVVNGVSTRKIRRVTEELCGTEFSKSTVSELAKGLDAAVKQWRTRSLAETPYPFLIVDALVLKIREHGAVRPRSGCVVTGINAAGYREILGFWIGDSESQQTWSTVFTDLKDRGLTGVDLVVSDDHRGLRKAIDQHFQGARWQRCQTHLTRNVLDAAPKSVQKELHGRLRSLFEAPDRATVDTLWKKIVQDFEERAGRALTRLEEGLEDALAVLQLPEPLRIRLRTTNGVERLNAEIRRRERVIRIFPNRDSAIRLLGALLLEQHEAWTTGPRYLNLESYWQAKRSAGAAEEPSQSEATSVA</sequence>
<name>G8TZJ7_SULAD</name>
<dbReference type="KEGG" id="sap:Sulac_1742"/>
<evidence type="ECO:0000313" key="7">
    <source>
        <dbReference type="EMBL" id="AEW05237.1"/>
    </source>
</evidence>
<dbReference type="GO" id="GO:0006313">
    <property type="term" value="P:DNA transposition"/>
    <property type="evidence" value="ECO:0007669"/>
    <property type="project" value="UniProtKB-UniRule"/>
</dbReference>
<accession>G8TZJ7</accession>
<dbReference type="GO" id="GO:0004803">
    <property type="term" value="F:transposase activity"/>
    <property type="evidence" value="ECO:0007669"/>
    <property type="project" value="UniProtKB-UniRule"/>
</dbReference>
<gene>
    <name evidence="7" type="ordered locus">Sulac_1742</name>
</gene>
<reference evidence="8" key="1">
    <citation type="submission" date="2011-12" db="EMBL/GenBank/DDBJ databases">
        <title>The complete genome of chromosome of Sulfobacillus acidophilus DSM 10332.</title>
        <authorList>
            <person name="Lucas S."/>
            <person name="Han J."/>
            <person name="Lapidus A."/>
            <person name="Bruce D."/>
            <person name="Goodwin L."/>
            <person name="Pitluck S."/>
            <person name="Peters L."/>
            <person name="Kyrpides N."/>
            <person name="Mavromatis K."/>
            <person name="Ivanova N."/>
            <person name="Mikhailova N."/>
            <person name="Chertkov O."/>
            <person name="Saunders E."/>
            <person name="Detter J.C."/>
            <person name="Tapia R."/>
            <person name="Han C."/>
            <person name="Land M."/>
            <person name="Hauser L."/>
            <person name="Markowitz V."/>
            <person name="Cheng J.-F."/>
            <person name="Hugenholtz P."/>
            <person name="Woyke T."/>
            <person name="Wu D."/>
            <person name="Pukall R."/>
            <person name="Gehrich-Schroeter G."/>
            <person name="Schneider S."/>
            <person name="Klenk H.-P."/>
            <person name="Eisen J.A."/>
        </authorList>
    </citation>
    <scope>NUCLEOTIDE SEQUENCE [LARGE SCALE GENOMIC DNA]</scope>
    <source>
        <strain evidence="8">ATCC 700253 / DSM 10332 / NAL</strain>
    </source>
</reference>
<protein>
    <recommendedName>
        <fullName evidence="6">Mutator family transposase</fullName>
    </recommendedName>
</protein>
<evidence type="ECO:0000256" key="2">
    <source>
        <dbReference type="ARBA" id="ARBA00010961"/>
    </source>
</evidence>
<evidence type="ECO:0000256" key="3">
    <source>
        <dbReference type="ARBA" id="ARBA00022578"/>
    </source>
</evidence>
<comment type="similarity">
    <text evidence="2 6">Belongs to the transposase mutator family.</text>
</comment>
<dbReference type="STRING" id="679936.Sulac_1742"/>
<dbReference type="PANTHER" id="PTHR33217:SF7">
    <property type="entry name" value="TRANSPOSASE FOR INSERTION SEQUENCE ELEMENT IS1081"/>
    <property type="match status" value="1"/>
</dbReference>
<keyword evidence="5 6" id="KW-0233">DNA recombination</keyword>
<reference evidence="7 8" key="2">
    <citation type="journal article" date="2012" name="Stand. Genomic Sci.">
        <title>Complete genome sequence of the moderately thermophilic mineral-sulfide-oxidizing firmicute Sulfobacillus acidophilus type strain (NAL(T)).</title>
        <authorList>
            <person name="Anderson I."/>
            <person name="Chertkov O."/>
            <person name="Chen A."/>
            <person name="Saunders E."/>
            <person name="Lapidus A."/>
            <person name="Nolan M."/>
            <person name="Lucas S."/>
            <person name="Hammon N."/>
            <person name="Deshpande S."/>
            <person name="Cheng J.F."/>
            <person name="Han C."/>
            <person name="Tapia R."/>
            <person name="Goodwin L.A."/>
            <person name="Pitluck S."/>
            <person name="Liolios K."/>
            <person name="Pagani I."/>
            <person name="Ivanova N."/>
            <person name="Mikhailova N."/>
            <person name="Pati A."/>
            <person name="Palaniappan K."/>
            <person name="Land M."/>
            <person name="Pan C."/>
            <person name="Rohde M."/>
            <person name="Pukall R."/>
            <person name="Goker M."/>
            <person name="Detter J.C."/>
            <person name="Woyke T."/>
            <person name="Bristow J."/>
            <person name="Eisen J.A."/>
            <person name="Markowitz V."/>
            <person name="Hugenholtz P."/>
            <person name="Kyrpides N.C."/>
            <person name="Klenk H.P."/>
            <person name="Mavromatis K."/>
        </authorList>
    </citation>
    <scope>NUCLEOTIDE SEQUENCE [LARGE SCALE GENOMIC DNA]</scope>
    <source>
        <strain evidence="8">ATCC 700253 / DSM 10332 / NAL</strain>
    </source>
</reference>
<dbReference type="HOGENOM" id="CLU_036805_8_0_9"/>